<reference evidence="1" key="1">
    <citation type="submission" date="2023-05" db="EMBL/GenBank/DDBJ databases">
        <authorList>
            <person name="Zhang X."/>
        </authorList>
    </citation>
    <scope>NUCLEOTIDE SEQUENCE</scope>
    <source>
        <strain evidence="1">BD1B2-1</strain>
    </source>
</reference>
<accession>A0AAE3UE99</accession>
<comment type="caution">
    <text evidence="1">The sequence shown here is derived from an EMBL/GenBank/DDBJ whole genome shotgun (WGS) entry which is preliminary data.</text>
</comment>
<dbReference type="EMBL" id="JASJOU010000004">
    <property type="protein sequence ID" value="MDJ1501975.1"/>
    <property type="molecule type" value="Genomic_DNA"/>
</dbReference>
<gene>
    <name evidence="1" type="ORF">QNI22_15010</name>
</gene>
<proteinExistence type="predicted"/>
<name>A0AAE3UE99_9BACT</name>
<evidence type="ECO:0000313" key="2">
    <source>
        <dbReference type="Proteomes" id="UP001232063"/>
    </source>
</evidence>
<organism evidence="1 2">
    <name type="scientific">Xanthocytophaga agilis</name>
    <dbReference type="NCBI Taxonomy" id="3048010"/>
    <lineage>
        <taxon>Bacteria</taxon>
        <taxon>Pseudomonadati</taxon>
        <taxon>Bacteroidota</taxon>
        <taxon>Cytophagia</taxon>
        <taxon>Cytophagales</taxon>
        <taxon>Rhodocytophagaceae</taxon>
        <taxon>Xanthocytophaga</taxon>
    </lineage>
</organism>
<keyword evidence="2" id="KW-1185">Reference proteome</keyword>
<dbReference type="AlphaFoldDB" id="A0AAE3UE99"/>
<dbReference type="RefSeq" id="WP_314511734.1">
    <property type="nucleotide sequence ID" value="NZ_JASJOU010000004.1"/>
</dbReference>
<evidence type="ECO:0000313" key="1">
    <source>
        <dbReference type="EMBL" id="MDJ1501975.1"/>
    </source>
</evidence>
<protein>
    <submittedName>
        <fullName evidence="1">Uncharacterized protein</fullName>
    </submittedName>
</protein>
<sequence>MNKSERKKFLQELRDKEEKQAALSEKRFMYEDIGWRGIGQKILQIVFRPSFEDNKLWDIRKQGETYVLFESTFAEGERYILNPGYDLLECPSNELKSLVDTLKAIKITIGIPESDMFSLDGTSYEVCLYDHQQSIRLQWHNKPHEDWQEIALIVVKAIEKFSSLQRKNDEI</sequence>
<dbReference type="Proteomes" id="UP001232063">
    <property type="component" value="Unassembled WGS sequence"/>
</dbReference>